<sequence length="60" mass="7325">MEIHPFFPWQIFAYGLESPSWYIMEFVKILFRFFIGRKNAKGASRLRKGFWPQAHNVRYI</sequence>
<reference evidence="1 2" key="1">
    <citation type="submission" date="2016-02" db="EMBL/GenBank/DDBJ databases">
        <title>Anaerosporomusa subterraneum gen. nov., sp. nov., a spore-forming obligate anaerobe isolated from saprolite.</title>
        <authorList>
            <person name="Choi J.K."/>
            <person name="Shah M."/>
            <person name="Yee N."/>
        </authorList>
    </citation>
    <scope>NUCLEOTIDE SEQUENCE [LARGE SCALE GENOMIC DNA]</scope>
    <source>
        <strain evidence="1 2">RU4</strain>
    </source>
</reference>
<dbReference type="Proteomes" id="UP000076268">
    <property type="component" value="Unassembled WGS sequence"/>
</dbReference>
<protein>
    <submittedName>
        <fullName evidence="1">Uncharacterized protein</fullName>
    </submittedName>
</protein>
<organism evidence="1 2">
    <name type="scientific">Anaerosporomusa subterranea</name>
    <dbReference type="NCBI Taxonomy" id="1794912"/>
    <lineage>
        <taxon>Bacteria</taxon>
        <taxon>Bacillati</taxon>
        <taxon>Bacillota</taxon>
        <taxon>Negativicutes</taxon>
        <taxon>Acetonemataceae</taxon>
        <taxon>Anaerosporomusa</taxon>
    </lineage>
</organism>
<accession>A0A154BSA8</accession>
<evidence type="ECO:0000313" key="1">
    <source>
        <dbReference type="EMBL" id="KYZ76398.1"/>
    </source>
</evidence>
<dbReference type="AlphaFoldDB" id="A0A154BSA8"/>
<dbReference type="EMBL" id="LSGP01000017">
    <property type="protein sequence ID" value="KYZ76398.1"/>
    <property type="molecule type" value="Genomic_DNA"/>
</dbReference>
<keyword evidence="2" id="KW-1185">Reference proteome</keyword>
<name>A0A154BSA8_ANASB</name>
<proteinExistence type="predicted"/>
<gene>
    <name evidence="1" type="ORF">AXX12_08160</name>
</gene>
<evidence type="ECO:0000313" key="2">
    <source>
        <dbReference type="Proteomes" id="UP000076268"/>
    </source>
</evidence>
<comment type="caution">
    <text evidence="1">The sequence shown here is derived from an EMBL/GenBank/DDBJ whole genome shotgun (WGS) entry which is preliminary data.</text>
</comment>